<proteinExistence type="predicted"/>
<reference evidence="1 2" key="1">
    <citation type="submission" date="2020-03" db="EMBL/GenBank/DDBJ databases">
        <title>Whole genome sequencing of clinical and environmental type strains of Ochrobactrum.</title>
        <authorList>
            <person name="Dharne M."/>
        </authorList>
    </citation>
    <scope>NUCLEOTIDE SEQUENCE [LARGE SCALE GENOMIC DNA]</scope>
    <source>
        <strain evidence="1 2">CIP 109452</strain>
    </source>
</reference>
<keyword evidence="2" id="KW-1185">Reference proteome</keyword>
<organism evidence="1 2">
    <name type="scientific">Brucella haematophila</name>
    <dbReference type="NCBI Taxonomy" id="419474"/>
    <lineage>
        <taxon>Bacteria</taxon>
        <taxon>Pseudomonadati</taxon>
        <taxon>Pseudomonadota</taxon>
        <taxon>Alphaproteobacteria</taxon>
        <taxon>Hyphomicrobiales</taxon>
        <taxon>Brucellaceae</taxon>
        <taxon>Brucella/Ochrobactrum group</taxon>
        <taxon>Brucella</taxon>
    </lineage>
</organism>
<protein>
    <recommendedName>
        <fullName evidence="3">DNA-binding protein</fullName>
    </recommendedName>
</protein>
<accession>A0ABX1DLQ1</accession>
<gene>
    <name evidence="1" type="ORF">HED55_13050</name>
</gene>
<evidence type="ECO:0000313" key="2">
    <source>
        <dbReference type="Proteomes" id="UP000704467"/>
    </source>
</evidence>
<evidence type="ECO:0000313" key="1">
    <source>
        <dbReference type="EMBL" id="NKC03864.1"/>
    </source>
</evidence>
<comment type="caution">
    <text evidence="1">The sequence shown here is derived from an EMBL/GenBank/DDBJ whole genome shotgun (WGS) entry which is preliminary data.</text>
</comment>
<dbReference type="Proteomes" id="UP000704467">
    <property type="component" value="Unassembled WGS sequence"/>
</dbReference>
<name>A0ABX1DLQ1_9HYPH</name>
<evidence type="ECO:0008006" key="3">
    <source>
        <dbReference type="Google" id="ProtNLM"/>
    </source>
</evidence>
<sequence length="226" mass="26003">MKPSRHIPRLGMNRVELSQSIGVSVVTIDNMVAEGFLPPPKQWHSRKIWVVSEVENAMLNWPTKEGESHIPFVWEEETLSPLEKWKRIGTGPKLPHRMIEQLDPVWITPIILLQNTIVSWVLIPRRWVAKSTQRFNKKAEDKWRASLPSKPIGKREQHALEVLSLHGVGVFVACIEIKGCGSDTEERLIARKFIETRNHPTFTNQISHYALTEAGMAAWKKIEREL</sequence>
<dbReference type="EMBL" id="JAAVLN010000002">
    <property type="protein sequence ID" value="NKC03864.1"/>
    <property type="molecule type" value="Genomic_DNA"/>
</dbReference>